<gene>
    <name evidence="1" type="ordered locus">Smar_1184</name>
</gene>
<dbReference type="RefSeq" id="WP_011839470.1">
    <property type="nucleotide sequence ID" value="NC_009033.1"/>
</dbReference>
<dbReference type="STRING" id="399550.Smar_1184"/>
<sequence>MLILLYGMMDKAPISGKDIRKLIISPKYSKRYDRNEQIIIEDVGFPRYQPLTTRGFDSIAYSYKLSSLFLKGVKFYDEKIEILVNGSEGFDLGTTLSILQNISKYEKIPEIYLFIETPGLKSSSFILGRFYAWLKTLFLYDIFFNSIREGAMKIVFLLPDQPPQIYKLLVDLVEKAYLEDGIYSLIDLRIKRFLFPLLDLLSLAKILSIKGKVEELIKEYKTILLLINHLLNEASPDLWDIARKDKKTIWKSIFPYKKLSSRINYLDENLRKIIALLENKDNNYTVPAIDPKLLFEKLLSGINLSSIYRSLNLNDLIEKISNIPSEQLIRLYNEGSKSAIKSIWRKIFVSEDIARGYTKRENIVVVYGRVNEIIVADYGLVTICEDCDLPSYLPIEYRNAYYERIGVFMDTYYPEFVKINNVEFSSNEIHNMKLLNYLGYQLLREKGKENMYKPLFDKIKEATY</sequence>
<keyword evidence="2" id="KW-1185">Reference proteome</keyword>
<dbReference type="KEGG" id="smr:Smar_1184"/>
<evidence type="ECO:0000313" key="1">
    <source>
        <dbReference type="EMBL" id="ABN70279.1"/>
    </source>
</evidence>
<evidence type="ECO:0000313" key="2">
    <source>
        <dbReference type="Proteomes" id="UP000000254"/>
    </source>
</evidence>
<reference evidence="2" key="1">
    <citation type="journal article" date="2009" name="BMC Genomics">
        <title>The complete genome sequence of Staphylothermus marinus reveals differences in sulfur metabolism among heterotrophic Crenarchaeota.</title>
        <authorList>
            <person name="Anderson I.J."/>
            <person name="Dharmarajan L."/>
            <person name="Rodriguez J."/>
            <person name="Hooper S."/>
            <person name="Porat I."/>
            <person name="Ulrich L.E."/>
            <person name="Elkins J.G."/>
            <person name="Mavromatis K."/>
            <person name="Sun H."/>
            <person name="Land M."/>
            <person name="Lapidus A."/>
            <person name="Lucas S."/>
            <person name="Barry K."/>
            <person name="Huber H."/>
            <person name="Zhulin I.B."/>
            <person name="Whitman W.B."/>
            <person name="Mukhopadhyay B."/>
            <person name="Woese C."/>
            <person name="Bristow J."/>
            <person name="Kyrpides N."/>
        </authorList>
    </citation>
    <scope>NUCLEOTIDE SEQUENCE [LARGE SCALE GENOMIC DNA]</scope>
    <source>
        <strain evidence="2">ATCC 43588 / DSM 3639 / JCM 9404 / F1</strain>
    </source>
</reference>
<dbReference type="eggNOG" id="arCOG12432">
    <property type="taxonomic scope" value="Archaea"/>
</dbReference>
<protein>
    <submittedName>
        <fullName evidence="1">Uncharacterized protein</fullName>
    </submittedName>
</protein>
<dbReference type="Proteomes" id="UP000000254">
    <property type="component" value="Chromosome"/>
</dbReference>
<name>A3DNR9_STAMF</name>
<dbReference type="EMBL" id="CP000575">
    <property type="protein sequence ID" value="ABN70279.1"/>
    <property type="molecule type" value="Genomic_DNA"/>
</dbReference>
<reference evidence="1 2" key="2">
    <citation type="journal article" date="2009" name="Stand. Genomic Sci.">
        <title>Complete genome sequence of Staphylothermus marinus Stetter and Fiala 1986 type strain F1.</title>
        <authorList>
            <person name="Anderson I.J."/>
            <person name="Sun H."/>
            <person name="Lapidus A."/>
            <person name="Copeland A."/>
            <person name="Glavina Del Rio T."/>
            <person name="Tice H."/>
            <person name="Dalin E."/>
            <person name="Lucas S."/>
            <person name="Barry K."/>
            <person name="Land M."/>
            <person name="Richardson P."/>
            <person name="Huber H."/>
            <person name="Kyrpides N.C."/>
        </authorList>
    </citation>
    <scope>NUCLEOTIDE SEQUENCE [LARGE SCALE GENOMIC DNA]</scope>
    <source>
        <strain evidence="2">ATCC 43588 / DSM 3639 / JCM 9404 / F1</strain>
    </source>
</reference>
<proteinExistence type="predicted"/>
<dbReference type="OrthoDB" id="373705at2157"/>
<accession>A3DNR9</accession>
<organism evidence="1 2">
    <name type="scientific">Staphylothermus marinus (strain ATCC 43588 / DSM 3639 / JCM 9404 / F1)</name>
    <dbReference type="NCBI Taxonomy" id="399550"/>
    <lineage>
        <taxon>Archaea</taxon>
        <taxon>Thermoproteota</taxon>
        <taxon>Thermoprotei</taxon>
        <taxon>Desulfurococcales</taxon>
        <taxon>Desulfurococcaceae</taxon>
        <taxon>Staphylothermus</taxon>
    </lineage>
</organism>
<dbReference type="HOGENOM" id="CLU_584788_0_0_2"/>
<dbReference type="GeneID" id="4907407"/>
<dbReference type="AlphaFoldDB" id="A3DNR9"/>